<evidence type="ECO:0000313" key="1">
    <source>
        <dbReference type="EMBL" id="KAJ9122073.1"/>
    </source>
</evidence>
<name>A0ACC2XEL5_9TREE</name>
<proteinExistence type="predicted"/>
<comment type="caution">
    <text evidence="1">The sequence shown here is derived from an EMBL/GenBank/DDBJ whole genome shotgun (WGS) entry which is preliminary data.</text>
</comment>
<accession>A0ACC2XEL5</accession>
<dbReference type="Proteomes" id="UP001234202">
    <property type="component" value="Unassembled WGS sequence"/>
</dbReference>
<organism evidence="1 2">
    <name type="scientific">Naganishia onofrii</name>
    <dbReference type="NCBI Taxonomy" id="1851511"/>
    <lineage>
        <taxon>Eukaryota</taxon>
        <taxon>Fungi</taxon>
        <taxon>Dikarya</taxon>
        <taxon>Basidiomycota</taxon>
        <taxon>Agaricomycotina</taxon>
        <taxon>Tremellomycetes</taxon>
        <taxon>Filobasidiales</taxon>
        <taxon>Filobasidiaceae</taxon>
        <taxon>Naganishia</taxon>
    </lineage>
</organism>
<dbReference type="EMBL" id="JASBWV010000015">
    <property type="protein sequence ID" value="KAJ9122073.1"/>
    <property type="molecule type" value="Genomic_DNA"/>
</dbReference>
<evidence type="ECO:0000313" key="2">
    <source>
        <dbReference type="Proteomes" id="UP001234202"/>
    </source>
</evidence>
<sequence length="268" mass="29958">MFVARVALFRLHEPARYLVSKQRSDEALVVLQNIAAFNNDVILLDMEDVDHRSSLNETRFSKAEDGNASEYRTPLETPTPTSYASRVASRPGLHAVDSSSYIEYSTAREYGTPPPIIGSMGSRKSSPPRTVKSTQGSVFHTPSEELSQARAFQFEHAAVPQNATGVGSIAEAEFSGRPSEEELTLDDLDTVTENGRRANGIRTLLDKTLDRLQLLFVPEWKKTTILMWLVWGLMSLAYGMFNVWLPTVLEQRAVKREGLQHVLGEYLL</sequence>
<gene>
    <name evidence="1" type="ORF">QFC24_004300</name>
</gene>
<reference evidence="1" key="1">
    <citation type="submission" date="2023-04" db="EMBL/GenBank/DDBJ databases">
        <title>Draft Genome sequencing of Naganishia species isolated from polar environments using Oxford Nanopore Technology.</title>
        <authorList>
            <person name="Leo P."/>
            <person name="Venkateswaran K."/>
        </authorList>
    </citation>
    <scope>NUCLEOTIDE SEQUENCE</scope>
    <source>
        <strain evidence="1">DBVPG 5303</strain>
    </source>
</reference>
<keyword evidence="2" id="KW-1185">Reference proteome</keyword>
<protein>
    <submittedName>
        <fullName evidence="1">Uncharacterized protein</fullName>
    </submittedName>
</protein>